<dbReference type="InterPro" id="IPR029009">
    <property type="entry name" value="ASB_dom_sf"/>
</dbReference>
<feature type="domain" description="D-isomer specific 2-hydroxyacid dehydrogenase catalytic" evidence="7">
    <location>
        <begin position="7"/>
        <end position="316"/>
    </location>
</feature>
<dbReference type="EMBL" id="CAESAN010000215">
    <property type="protein sequence ID" value="CAB4347527.1"/>
    <property type="molecule type" value="Genomic_DNA"/>
</dbReference>
<dbReference type="InterPro" id="IPR006236">
    <property type="entry name" value="PGDH"/>
</dbReference>
<dbReference type="PANTHER" id="PTHR42938:SF47">
    <property type="entry name" value="HYDROXYPYRUVATE REDUCTASE"/>
    <property type="match status" value="1"/>
</dbReference>
<dbReference type="PROSITE" id="PS00065">
    <property type="entry name" value="D_2_HYDROXYACID_DH_1"/>
    <property type="match status" value="1"/>
</dbReference>
<dbReference type="SUPFAM" id="SSF51735">
    <property type="entry name" value="NAD(P)-binding Rossmann-fold domains"/>
    <property type="match status" value="1"/>
</dbReference>
<evidence type="ECO:0000256" key="1">
    <source>
        <dbReference type="ARBA" id="ARBA00005216"/>
    </source>
</evidence>
<evidence type="ECO:0000256" key="2">
    <source>
        <dbReference type="ARBA" id="ARBA00005854"/>
    </source>
</evidence>
<gene>
    <name evidence="11" type="ORF">UFOPK3547_01715</name>
</gene>
<dbReference type="SUPFAM" id="SSF52283">
    <property type="entry name" value="Formate/glycerate dehydrogenase catalytic domain-like"/>
    <property type="match status" value="1"/>
</dbReference>
<dbReference type="PROSITE" id="PS00671">
    <property type="entry name" value="D_2_HYDROXYACID_DH_3"/>
    <property type="match status" value="1"/>
</dbReference>
<dbReference type="InterPro" id="IPR029753">
    <property type="entry name" value="D-isomer_DH_CS"/>
</dbReference>
<dbReference type="FunFam" id="3.40.50.720:FF:000021">
    <property type="entry name" value="D-3-phosphoglycerate dehydrogenase"/>
    <property type="match status" value="1"/>
</dbReference>
<dbReference type="AlphaFoldDB" id="A0A6J6A395"/>
<keyword evidence="4" id="KW-0560">Oxidoreductase</keyword>
<dbReference type="Gene3D" id="3.30.70.260">
    <property type="match status" value="1"/>
</dbReference>
<proteinExistence type="inferred from homology"/>
<accession>A0A6J6A395</accession>
<dbReference type="InterPro" id="IPR045626">
    <property type="entry name" value="PGDH_ASB_dom"/>
</dbReference>
<dbReference type="PANTHER" id="PTHR42938">
    <property type="entry name" value="FORMATE DEHYDROGENASE 1"/>
    <property type="match status" value="1"/>
</dbReference>
<dbReference type="EC" id="1.1.1.95" evidence="3"/>
<keyword evidence="5" id="KW-0520">NAD</keyword>
<dbReference type="InterPro" id="IPR036291">
    <property type="entry name" value="NAD(P)-bd_dom_sf"/>
</dbReference>
<dbReference type="NCBIfam" id="TIGR01327">
    <property type="entry name" value="PGDH"/>
    <property type="match status" value="1"/>
</dbReference>
<evidence type="ECO:0000256" key="6">
    <source>
        <dbReference type="ARBA" id="ARBA00048731"/>
    </source>
</evidence>
<name>A0A6J6A395_9ZZZZ</name>
<dbReference type="InterPro" id="IPR006140">
    <property type="entry name" value="D-isomer_DH_NAD-bd"/>
</dbReference>
<evidence type="ECO:0000256" key="5">
    <source>
        <dbReference type="ARBA" id="ARBA00023027"/>
    </source>
</evidence>
<evidence type="ECO:0000259" key="9">
    <source>
        <dbReference type="Pfam" id="PF02826"/>
    </source>
</evidence>
<feature type="domain" description="D-isomer specific 2-hydroxyacid dehydrogenase NAD-binding" evidence="9">
    <location>
        <begin position="109"/>
        <end position="284"/>
    </location>
</feature>
<dbReference type="SUPFAM" id="SSF143548">
    <property type="entry name" value="Serine metabolism enzymes domain"/>
    <property type="match status" value="1"/>
</dbReference>
<evidence type="ECO:0000259" key="10">
    <source>
        <dbReference type="Pfam" id="PF19304"/>
    </source>
</evidence>
<reference evidence="11" key="1">
    <citation type="submission" date="2020-05" db="EMBL/GenBank/DDBJ databases">
        <authorList>
            <person name="Chiriac C."/>
            <person name="Salcher M."/>
            <person name="Ghai R."/>
            <person name="Kavagutti S V."/>
        </authorList>
    </citation>
    <scope>NUCLEOTIDE SEQUENCE</scope>
</reference>
<organism evidence="11">
    <name type="scientific">freshwater metagenome</name>
    <dbReference type="NCBI Taxonomy" id="449393"/>
    <lineage>
        <taxon>unclassified sequences</taxon>
        <taxon>metagenomes</taxon>
        <taxon>ecological metagenomes</taxon>
    </lineage>
</organism>
<comment type="similarity">
    <text evidence="2">Belongs to the D-isomer specific 2-hydroxyacid dehydrogenase family.</text>
</comment>
<dbReference type="Pfam" id="PF01842">
    <property type="entry name" value="ACT"/>
    <property type="match status" value="1"/>
</dbReference>
<dbReference type="Pfam" id="PF00389">
    <property type="entry name" value="2-Hacid_dh"/>
    <property type="match status" value="1"/>
</dbReference>
<dbReference type="CDD" id="cd12173">
    <property type="entry name" value="PGDH_4"/>
    <property type="match status" value="1"/>
</dbReference>
<dbReference type="Pfam" id="PF19304">
    <property type="entry name" value="PGDH_inter"/>
    <property type="match status" value="1"/>
</dbReference>
<dbReference type="GO" id="GO:0004617">
    <property type="term" value="F:phosphoglycerate dehydrogenase activity"/>
    <property type="evidence" value="ECO:0007669"/>
    <property type="project" value="UniProtKB-EC"/>
</dbReference>
<protein>
    <recommendedName>
        <fullName evidence="3">phosphoglycerate dehydrogenase</fullName>
        <ecNumber evidence="3">1.1.1.95</ecNumber>
    </recommendedName>
</protein>
<feature type="domain" description="ACT" evidence="8">
    <location>
        <begin position="462"/>
        <end position="525"/>
    </location>
</feature>
<dbReference type="InterPro" id="IPR002912">
    <property type="entry name" value="ACT_dom"/>
</dbReference>
<dbReference type="Gene3D" id="3.30.1330.90">
    <property type="entry name" value="D-3-phosphoglycerate dehydrogenase, domain 3"/>
    <property type="match status" value="1"/>
</dbReference>
<feature type="domain" description="D-3-phosphoglycerate dehydrogenase ASB" evidence="10">
    <location>
        <begin position="328"/>
        <end position="443"/>
    </location>
</feature>
<dbReference type="GO" id="GO:0006564">
    <property type="term" value="P:L-serine biosynthetic process"/>
    <property type="evidence" value="ECO:0007669"/>
    <property type="project" value="InterPro"/>
</dbReference>
<sequence>MTEPIRVLVCEKIGDSGLELLRESGFEVELGLGWDASELADQIDRFDGLLIRSATTVDDALLERAKRLKVVGRAGVGVDNVDVESATRHGIIVANAPESNVVTAAEHTMALLLAMARNIPQAHGALTEGRWERSKYSGVELLDKTLGVLGFGRIGQLVSARAQGFGMKVVAYDPYVGAERYRELGVTQAETPDQLYGQADFITVHLPNTPETEGWLNAEAFGKMKDGVRILNVARGPLIVDEDLQAALDSGKVAGAALDVFRTEPMTDHPLFSYPNVIVTPHLGASTSEATDRAGFQAAEQVVAALKGGGVTSAVNVPSVAPEDLEVLGPFLPLCSQLGKLVSSITDGGAIDRIEVEYFGRIAERDCRPLTTAVLLGLLRGRTEEDVNEVNAPSIVAGRGIVVSETSRTSARDFTELVRVTLVRGETRTRVVGTTLGRRHRPHLLELWDRRFNLQLHEHLALFQYEDVPGMIGHVGQILGESGINIENAAVGYDPDGDDDAAPASRAVMVLTTSTPVPAEVVARVVEHDGIVAGRAVDFD</sequence>
<dbReference type="UniPathway" id="UPA00135">
    <property type="reaction ID" value="UER00196"/>
</dbReference>
<dbReference type="Pfam" id="PF02826">
    <property type="entry name" value="2-Hacid_dh_C"/>
    <property type="match status" value="1"/>
</dbReference>
<comment type="pathway">
    <text evidence="1">Amino-acid biosynthesis; L-serine biosynthesis; L-serine from 3-phospho-D-glycerate: step 1/3.</text>
</comment>
<dbReference type="GO" id="GO:0051287">
    <property type="term" value="F:NAD binding"/>
    <property type="evidence" value="ECO:0007669"/>
    <property type="project" value="InterPro"/>
</dbReference>
<dbReference type="InterPro" id="IPR029752">
    <property type="entry name" value="D-isomer_DH_CS1"/>
</dbReference>
<dbReference type="InterPro" id="IPR006139">
    <property type="entry name" value="D-isomer_2_OHA_DH_cat_dom"/>
</dbReference>
<evidence type="ECO:0000259" key="8">
    <source>
        <dbReference type="Pfam" id="PF01842"/>
    </source>
</evidence>
<dbReference type="Gene3D" id="3.40.50.720">
    <property type="entry name" value="NAD(P)-binding Rossmann-like Domain"/>
    <property type="match status" value="2"/>
</dbReference>
<evidence type="ECO:0000259" key="7">
    <source>
        <dbReference type="Pfam" id="PF00389"/>
    </source>
</evidence>
<evidence type="ECO:0000313" key="11">
    <source>
        <dbReference type="EMBL" id="CAB4347527.1"/>
    </source>
</evidence>
<dbReference type="CDD" id="cd04902">
    <property type="entry name" value="ACT_3PGDH-xct"/>
    <property type="match status" value="1"/>
</dbReference>
<dbReference type="InterPro" id="IPR045865">
    <property type="entry name" value="ACT-like_dom_sf"/>
</dbReference>
<evidence type="ECO:0000256" key="4">
    <source>
        <dbReference type="ARBA" id="ARBA00023002"/>
    </source>
</evidence>
<dbReference type="SUPFAM" id="SSF55021">
    <property type="entry name" value="ACT-like"/>
    <property type="match status" value="1"/>
</dbReference>
<evidence type="ECO:0000256" key="3">
    <source>
        <dbReference type="ARBA" id="ARBA00013143"/>
    </source>
</evidence>
<comment type="catalytic activity">
    <reaction evidence="6">
        <text>(2R)-3-phosphoglycerate + NAD(+) = 3-phosphooxypyruvate + NADH + H(+)</text>
        <dbReference type="Rhea" id="RHEA:12641"/>
        <dbReference type="ChEBI" id="CHEBI:15378"/>
        <dbReference type="ChEBI" id="CHEBI:18110"/>
        <dbReference type="ChEBI" id="CHEBI:57540"/>
        <dbReference type="ChEBI" id="CHEBI:57945"/>
        <dbReference type="ChEBI" id="CHEBI:58272"/>
        <dbReference type="EC" id="1.1.1.95"/>
    </reaction>
</comment>